<dbReference type="OrthoDB" id="692400at2759"/>
<comment type="caution">
    <text evidence="1">The sequence shown here is derived from an EMBL/GenBank/DDBJ whole genome shotgun (WGS) entry which is preliminary data.</text>
</comment>
<dbReference type="AlphaFoldDB" id="A0A200QR66"/>
<gene>
    <name evidence="1" type="ORF">BVC80_1157g1</name>
</gene>
<dbReference type="SUPFAM" id="SSF56219">
    <property type="entry name" value="DNase I-like"/>
    <property type="match status" value="1"/>
</dbReference>
<reference evidence="1 2" key="1">
    <citation type="journal article" date="2017" name="Mol. Plant">
        <title>The Genome of Medicinal Plant Macleaya cordata Provides New Insights into Benzylisoquinoline Alkaloids Metabolism.</title>
        <authorList>
            <person name="Liu X."/>
            <person name="Liu Y."/>
            <person name="Huang P."/>
            <person name="Ma Y."/>
            <person name="Qing Z."/>
            <person name="Tang Q."/>
            <person name="Cao H."/>
            <person name="Cheng P."/>
            <person name="Zheng Y."/>
            <person name="Yuan Z."/>
            <person name="Zhou Y."/>
            <person name="Liu J."/>
            <person name="Tang Z."/>
            <person name="Zhuo Y."/>
            <person name="Zhang Y."/>
            <person name="Yu L."/>
            <person name="Huang J."/>
            <person name="Yang P."/>
            <person name="Peng Q."/>
            <person name="Zhang J."/>
            <person name="Jiang W."/>
            <person name="Zhang Z."/>
            <person name="Lin K."/>
            <person name="Ro D.K."/>
            <person name="Chen X."/>
            <person name="Xiong X."/>
            <person name="Shang Y."/>
            <person name="Huang S."/>
            <person name="Zeng J."/>
        </authorList>
    </citation>
    <scope>NUCLEOTIDE SEQUENCE [LARGE SCALE GENOMIC DNA]</scope>
    <source>
        <strain evidence="2">cv. BLH2017</strain>
        <tissue evidence="1">Root</tissue>
    </source>
</reference>
<accession>A0A200QR66</accession>
<sequence>MVDQVGGHFDYGWSALPSRGRSGGILMMWNKQTIEVVDICYGNHSISWQCITKCDGFKWVISGVYGPNDDGERTNLWDELNNLCNS</sequence>
<keyword evidence="2" id="KW-1185">Reference proteome</keyword>
<dbReference type="InParanoid" id="A0A200QR66"/>
<dbReference type="Proteomes" id="UP000195402">
    <property type="component" value="Unassembled WGS sequence"/>
</dbReference>
<proteinExistence type="predicted"/>
<evidence type="ECO:0000313" key="1">
    <source>
        <dbReference type="EMBL" id="OVA12966.1"/>
    </source>
</evidence>
<dbReference type="InterPro" id="IPR036691">
    <property type="entry name" value="Endo/exonu/phosph_ase_sf"/>
</dbReference>
<organism evidence="1 2">
    <name type="scientific">Macleaya cordata</name>
    <name type="common">Five-seeded plume-poppy</name>
    <name type="synonym">Bocconia cordata</name>
    <dbReference type="NCBI Taxonomy" id="56857"/>
    <lineage>
        <taxon>Eukaryota</taxon>
        <taxon>Viridiplantae</taxon>
        <taxon>Streptophyta</taxon>
        <taxon>Embryophyta</taxon>
        <taxon>Tracheophyta</taxon>
        <taxon>Spermatophyta</taxon>
        <taxon>Magnoliopsida</taxon>
        <taxon>Ranunculales</taxon>
        <taxon>Papaveraceae</taxon>
        <taxon>Papaveroideae</taxon>
        <taxon>Macleaya</taxon>
    </lineage>
</organism>
<evidence type="ECO:0000313" key="2">
    <source>
        <dbReference type="Proteomes" id="UP000195402"/>
    </source>
</evidence>
<name>A0A200QR66_MACCD</name>
<protein>
    <submittedName>
        <fullName evidence="1">Uncharacterized protein</fullName>
    </submittedName>
</protein>
<dbReference type="Gene3D" id="3.60.10.10">
    <property type="entry name" value="Endonuclease/exonuclease/phosphatase"/>
    <property type="match status" value="1"/>
</dbReference>
<dbReference type="EMBL" id="MVGT01001312">
    <property type="protein sequence ID" value="OVA12966.1"/>
    <property type="molecule type" value="Genomic_DNA"/>
</dbReference>